<comment type="pathway">
    <text evidence="1 13">Carbohydrate degradation; glycolysis; pyruvate from D-glyceraldehyde 3-phosphate: step 5/5.</text>
</comment>
<dbReference type="PANTHER" id="PTHR11817">
    <property type="entry name" value="PYRUVATE KINASE"/>
    <property type="match status" value="1"/>
</dbReference>
<evidence type="ECO:0000256" key="8">
    <source>
        <dbReference type="ARBA" id="ARBA00022840"/>
    </source>
</evidence>
<dbReference type="Pfam" id="PF00224">
    <property type="entry name" value="PK"/>
    <property type="match status" value="1"/>
</dbReference>
<keyword evidence="10 13" id="KW-0324">Glycolysis</keyword>
<evidence type="ECO:0000313" key="15">
    <source>
        <dbReference type="EMBL" id="MFC3231480.1"/>
    </source>
</evidence>
<evidence type="ECO:0000256" key="9">
    <source>
        <dbReference type="ARBA" id="ARBA00022842"/>
    </source>
</evidence>
<dbReference type="Gene3D" id="2.40.33.10">
    <property type="entry name" value="PK beta-barrel domain-like"/>
    <property type="match status" value="1"/>
</dbReference>
<dbReference type="NCBIfam" id="TIGR01064">
    <property type="entry name" value="pyruv_kin"/>
    <property type="match status" value="1"/>
</dbReference>
<keyword evidence="11 15" id="KW-0670">Pyruvate</keyword>
<dbReference type="PRINTS" id="PR01050">
    <property type="entry name" value="PYRUVTKNASE"/>
</dbReference>
<evidence type="ECO:0000256" key="12">
    <source>
        <dbReference type="NCBIfam" id="TIGR01064"/>
    </source>
</evidence>
<protein>
    <recommendedName>
        <fullName evidence="3 12">Pyruvate kinase</fullName>
        <ecNumber evidence="3 12">2.7.1.40</ecNumber>
    </recommendedName>
</protein>
<evidence type="ECO:0000256" key="1">
    <source>
        <dbReference type="ARBA" id="ARBA00004997"/>
    </source>
</evidence>
<evidence type="ECO:0000313" key="16">
    <source>
        <dbReference type="Proteomes" id="UP001595528"/>
    </source>
</evidence>
<name>A0ABV7LAY3_9PROT</name>
<dbReference type="InterPro" id="IPR015806">
    <property type="entry name" value="Pyrv_Knase_insert_dom_sf"/>
</dbReference>
<accession>A0ABV7LAY3</accession>
<evidence type="ECO:0000256" key="10">
    <source>
        <dbReference type="ARBA" id="ARBA00023152"/>
    </source>
</evidence>
<dbReference type="InterPro" id="IPR015813">
    <property type="entry name" value="Pyrv/PenolPyrv_kinase-like_dom"/>
</dbReference>
<organism evidence="15 16">
    <name type="scientific">Marinibaculum pumilum</name>
    <dbReference type="NCBI Taxonomy" id="1766165"/>
    <lineage>
        <taxon>Bacteria</taxon>
        <taxon>Pseudomonadati</taxon>
        <taxon>Pseudomonadota</taxon>
        <taxon>Alphaproteobacteria</taxon>
        <taxon>Rhodospirillales</taxon>
        <taxon>Rhodospirillaceae</taxon>
        <taxon>Marinibaculum</taxon>
    </lineage>
</organism>
<sequence length="308" mass="33257">MTDQKKKRDAARRATRIVATIGPASSDPAMLEALVDAGVDLFRLNFSHGSHDEHRARYDVIRRLERRKGRRIAVLQDLQGPKFRIGECRPDVTLKAGSRFTLDRSGEPADSRRAGLPHPELFDALLPGQRILLDDGRLELKVTGIGADGIATEVLVGGPLSARKGVNVPDTDLQVPAMTDKDRHDLALGLELGVDWVALSFVQRPGDLLDAIAAVEGRAAICAKIEKPGALRHLREIVTLADSVMVARGDLGVELPAEDVPNHQRDILAECRRAGKPAIVATQMLDSMVSRPVPTRAEASDVSAAVLG</sequence>
<evidence type="ECO:0000256" key="3">
    <source>
        <dbReference type="ARBA" id="ARBA00012142"/>
    </source>
</evidence>
<dbReference type="GO" id="GO:0016301">
    <property type="term" value="F:kinase activity"/>
    <property type="evidence" value="ECO:0007669"/>
    <property type="project" value="UniProtKB-KW"/>
</dbReference>
<evidence type="ECO:0000256" key="6">
    <source>
        <dbReference type="ARBA" id="ARBA00022741"/>
    </source>
</evidence>
<evidence type="ECO:0000256" key="11">
    <source>
        <dbReference type="ARBA" id="ARBA00023317"/>
    </source>
</evidence>
<dbReference type="Gene3D" id="3.20.20.60">
    <property type="entry name" value="Phosphoenolpyruvate-binding domains"/>
    <property type="match status" value="1"/>
</dbReference>
<keyword evidence="6" id="KW-0547">Nucleotide-binding</keyword>
<comment type="similarity">
    <text evidence="2 13">Belongs to the pyruvate kinase family.</text>
</comment>
<feature type="non-terminal residue" evidence="15">
    <location>
        <position position="308"/>
    </location>
</feature>
<feature type="domain" description="Pyruvate kinase barrel" evidence="14">
    <location>
        <begin position="13"/>
        <end position="307"/>
    </location>
</feature>
<dbReference type="GO" id="GO:0004743">
    <property type="term" value="F:pyruvate kinase activity"/>
    <property type="evidence" value="ECO:0007669"/>
    <property type="project" value="UniProtKB-EC"/>
</dbReference>
<dbReference type="SUPFAM" id="SSF50800">
    <property type="entry name" value="PK beta-barrel domain-like"/>
    <property type="match status" value="1"/>
</dbReference>
<comment type="caution">
    <text evidence="15">The sequence shown here is derived from an EMBL/GenBank/DDBJ whole genome shotgun (WGS) entry which is preliminary data.</text>
</comment>
<dbReference type="Proteomes" id="UP001595528">
    <property type="component" value="Unassembled WGS sequence"/>
</dbReference>
<proteinExistence type="inferred from homology"/>
<dbReference type="InterPro" id="IPR015793">
    <property type="entry name" value="Pyrv_Knase_brl"/>
</dbReference>
<evidence type="ECO:0000256" key="13">
    <source>
        <dbReference type="RuleBase" id="RU000504"/>
    </source>
</evidence>
<dbReference type="EMBL" id="JBHRTR010000054">
    <property type="protein sequence ID" value="MFC3231480.1"/>
    <property type="molecule type" value="Genomic_DNA"/>
</dbReference>
<reference evidence="16" key="1">
    <citation type="journal article" date="2019" name="Int. J. Syst. Evol. Microbiol.">
        <title>The Global Catalogue of Microorganisms (GCM) 10K type strain sequencing project: providing services to taxonomists for standard genome sequencing and annotation.</title>
        <authorList>
            <consortium name="The Broad Institute Genomics Platform"/>
            <consortium name="The Broad Institute Genome Sequencing Center for Infectious Disease"/>
            <person name="Wu L."/>
            <person name="Ma J."/>
        </authorList>
    </citation>
    <scope>NUCLEOTIDE SEQUENCE [LARGE SCALE GENOMIC DNA]</scope>
    <source>
        <strain evidence="16">KCTC 42964</strain>
    </source>
</reference>
<gene>
    <name evidence="15" type="primary">pyk</name>
    <name evidence="15" type="ORF">ACFOGJ_29800</name>
</gene>
<keyword evidence="16" id="KW-1185">Reference proteome</keyword>
<dbReference type="InterPro" id="IPR001697">
    <property type="entry name" value="Pyr_Knase"/>
</dbReference>
<keyword evidence="7 13" id="KW-0418">Kinase</keyword>
<evidence type="ECO:0000256" key="4">
    <source>
        <dbReference type="ARBA" id="ARBA00022679"/>
    </source>
</evidence>
<dbReference type="EC" id="2.7.1.40" evidence="3 12"/>
<keyword evidence="4 13" id="KW-0808">Transferase</keyword>
<keyword evidence="8" id="KW-0067">ATP-binding</keyword>
<comment type="catalytic activity">
    <reaction evidence="13">
        <text>pyruvate + ATP = phosphoenolpyruvate + ADP + H(+)</text>
        <dbReference type="Rhea" id="RHEA:18157"/>
        <dbReference type="ChEBI" id="CHEBI:15361"/>
        <dbReference type="ChEBI" id="CHEBI:15378"/>
        <dbReference type="ChEBI" id="CHEBI:30616"/>
        <dbReference type="ChEBI" id="CHEBI:58702"/>
        <dbReference type="ChEBI" id="CHEBI:456216"/>
        <dbReference type="EC" id="2.7.1.40"/>
    </reaction>
</comment>
<dbReference type="InterPro" id="IPR040442">
    <property type="entry name" value="Pyrv_kinase-like_dom_sf"/>
</dbReference>
<dbReference type="SUPFAM" id="SSF51621">
    <property type="entry name" value="Phosphoenolpyruvate/pyruvate domain"/>
    <property type="match status" value="1"/>
</dbReference>
<evidence type="ECO:0000256" key="7">
    <source>
        <dbReference type="ARBA" id="ARBA00022777"/>
    </source>
</evidence>
<evidence type="ECO:0000256" key="2">
    <source>
        <dbReference type="ARBA" id="ARBA00008663"/>
    </source>
</evidence>
<keyword evidence="9 13" id="KW-0460">Magnesium</keyword>
<dbReference type="InterPro" id="IPR011037">
    <property type="entry name" value="Pyrv_Knase-like_insert_dom_sf"/>
</dbReference>
<keyword evidence="5" id="KW-0479">Metal-binding</keyword>
<dbReference type="RefSeq" id="WP_379906971.1">
    <property type="nucleotide sequence ID" value="NZ_JBHRTR010000054.1"/>
</dbReference>
<evidence type="ECO:0000259" key="14">
    <source>
        <dbReference type="Pfam" id="PF00224"/>
    </source>
</evidence>
<evidence type="ECO:0000256" key="5">
    <source>
        <dbReference type="ARBA" id="ARBA00022723"/>
    </source>
</evidence>